<protein>
    <submittedName>
        <fullName evidence="8">AI-2E family transporter</fullName>
    </submittedName>
</protein>
<comment type="similarity">
    <text evidence="2">Belongs to the autoinducer-2 exporter (AI-2E) (TC 2.A.86) family.</text>
</comment>
<evidence type="ECO:0000256" key="1">
    <source>
        <dbReference type="ARBA" id="ARBA00004651"/>
    </source>
</evidence>
<accession>A0A4U7JAV5</accession>
<dbReference type="GO" id="GO:0005886">
    <property type="term" value="C:plasma membrane"/>
    <property type="evidence" value="ECO:0007669"/>
    <property type="project" value="UniProtKB-SubCell"/>
</dbReference>
<evidence type="ECO:0000256" key="5">
    <source>
        <dbReference type="ARBA" id="ARBA00022692"/>
    </source>
</evidence>
<reference evidence="8 9" key="1">
    <citation type="submission" date="2020-09" db="EMBL/GenBank/DDBJ databases">
        <title>Characterization and genome sequencing of Ruminiclostridium sp. nov. MA18.</title>
        <authorList>
            <person name="Rettenmaier R."/>
            <person name="Kowollik M.-L."/>
            <person name="Liebl W."/>
            <person name="Zverlov V."/>
        </authorList>
    </citation>
    <scope>NUCLEOTIDE SEQUENCE [LARGE SCALE GENOMIC DNA]</scope>
    <source>
        <strain evidence="8 9">MA18</strain>
    </source>
</reference>
<dbReference type="InterPro" id="IPR002549">
    <property type="entry name" value="AI-2E-like"/>
</dbReference>
<sequence>MENNSNNGVNANKSSAGTYNFLYGKFFRYGCYLLLGLLIIFMFGKIDFFISPIKSFIYSIIFPLLFGGILYYVLRPLVRLLEKIKLPRILAVIMSFLIVLFMLTLFFTYTGAVIGTQFNEFRQSLPYIYSKAQNTINSFLNSNFLSYFSIPEIQSLNLPEKISEIAGNITRSLGTGTINFIGAITNIGSIIIIIPIVLFYFLIDSHKFSPYVVKFVPIRHKRNVREILSDIDLVLSNYIAGQLLVAFLIGILMFIGYLIIGLKYSIILAIFSMITCIIPFFGPWLGIIPAILLSFATGNPFMALKVLIVMIIVQQIDNNFISPQVMKKSMNIHPLTVILLLMGIIPILGFIGLIIVIPLYSAIKVTIKNIVEMYYPEYAKTLNFDNPVQNEKQKKSWNIPLLKKK</sequence>
<evidence type="ECO:0000256" key="3">
    <source>
        <dbReference type="ARBA" id="ARBA00022448"/>
    </source>
</evidence>
<dbReference type="AlphaFoldDB" id="A0A4U7JAV5"/>
<dbReference type="EMBL" id="CP061336">
    <property type="protein sequence ID" value="QNU68050.1"/>
    <property type="molecule type" value="Genomic_DNA"/>
</dbReference>
<evidence type="ECO:0000256" key="4">
    <source>
        <dbReference type="ARBA" id="ARBA00022475"/>
    </source>
</evidence>
<dbReference type="PANTHER" id="PTHR21716">
    <property type="entry name" value="TRANSMEMBRANE PROTEIN"/>
    <property type="match status" value="1"/>
</dbReference>
<evidence type="ECO:0000256" key="2">
    <source>
        <dbReference type="ARBA" id="ARBA00009773"/>
    </source>
</evidence>
<keyword evidence="7" id="KW-0472">Membrane</keyword>
<dbReference type="KEGG" id="rher:EHE19_006310"/>
<keyword evidence="6" id="KW-1133">Transmembrane helix</keyword>
<keyword evidence="5" id="KW-0812">Transmembrane</keyword>
<dbReference type="RefSeq" id="WP_137698516.1">
    <property type="nucleotide sequence ID" value="NZ_CP061336.1"/>
</dbReference>
<dbReference type="GO" id="GO:0055085">
    <property type="term" value="P:transmembrane transport"/>
    <property type="evidence" value="ECO:0007669"/>
    <property type="project" value="TreeGrafter"/>
</dbReference>
<evidence type="ECO:0000256" key="7">
    <source>
        <dbReference type="ARBA" id="ARBA00023136"/>
    </source>
</evidence>
<organism evidence="8 9">
    <name type="scientific">Ruminiclostridium herbifermentans</name>
    <dbReference type="NCBI Taxonomy" id="2488810"/>
    <lineage>
        <taxon>Bacteria</taxon>
        <taxon>Bacillati</taxon>
        <taxon>Bacillota</taxon>
        <taxon>Clostridia</taxon>
        <taxon>Eubacteriales</taxon>
        <taxon>Oscillospiraceae</taxon>
        <taxon>Ruminiclostridium</taxon>
    </lineage>
</organism>
<dbReference type="Proteomes" id="UP000306409">
    <property type="component" value="Chromosome"/>
</dbReference>
<evidence type="ECO:0000313" key="8">
    <source>
        <dbReference type="EMBL" id="QNU68050.1"/>
    </source>
</evidence>
<evidence type="ECO:0000313" key="9">
    <source>
        <dbReference type="Proteomes" id="UP000306409"/>
    </source>
</evidence>
<gene>
    <name evidence="8" type="ORF">EHE19_006310</name>
</gene>
<name>A0A4U7JAV5_9FIRM</name>
<keyword evidence="9" id="KW-1185">Reference proteome</keyword>
<dbReference type="PANTHER" id="PTHR21716:SF53">
    <property type="entry name" value="PERMEASE PERM-RELATED"/>
    <property type="match status" value="1"/>
</dbReference>
<dbReference type="Pfam" id="PF01594">
    <property type="entry name" value="AI-2E_transport"/>
    <property type="match status" value="1"/>
</dbReference>
<keyword evidence="3" id="KW-0813">Transport</keyword>
<keyword evidence="4" id="KW-1003">Cell membrane</keyword>
<evidence type="ECO:0000256" key="6">
    <source>
        <dbReference type="ARBA" id="ARBA00022989"/>
    </source>
</evidence>
<dbReference type="OrthoDB" id="9793390at2"/>
<comment type="subcellular location">
    <subcellularLocation>
        <location evidence="1">Cell membrane</location>
        <topology evidence="1">Multi-pass membrane protein</topology>
    </subcellularLocation>
</comment>
<proteinExistence type="inferred from homology"/>